<dbReference type="GO" id="GO:0003729">
    <property type="term" value="F:mRNA binding"/>
    <property type="evidence" value="ECO:0007669"/>
    <property type="project" value="TreeGrafter"/>
</dbReference>
<feature type="region of interest" description="Disordered" evidence="4">
    <location>
        <begin position="211"/>
        <end position="348"/>
    </location>
</feature>
<dbReference type="EMBL" id="CAJNOC010002980">
    <property type="protein sequence ID" value="CAF0961153.1"/>
    <property type="molecule type" value="Genomic_DNA"/>
</dbReference>
<feature type="region of interest" description="Disordered" evidence="4">
    <location>
        <begin position="1"/>
        <end position="40"/>
    </location>
</feature>
<feature type="compositionally biased region" description="Gly residues" evidence="4">
    <location>
        <begin position="302"/>
        <end position="331"/>
    </location>
</feature>
<evidence type="ECO:0000256" key="4">
    <source>
        <dbReference type="SAM" id="MobiDB-lite"/>
    </source>
</evidence>
<dbReference type="FunFam" id="3.30.70.330:FF:000040">
    <property type="entry name" value="Heterogeneous nuclear ribonucleoprotein A2/B1"/>
    <property type="match status" value="1"/>
</dbReference>
<dbReference type="PANTHER" id="PTHR48032:SF6">
    <property type="entry name" value="RNA-BINDING (RRM_RBD_RNP MOTIFS) FAMILY PROTEIN"/>
    <property type="match status" value="1"/>
</dbReference>
<evidence type="ECO:0000256" key="2">
    <source>
        <dbReference type="ARBA" id="ARBA00022884"/>
    </source>
</evidence>
<dbReference type="Proteomes" id="UP000663879">
    <property type="component" value="Unassembled WGS sequence"/>
</dbReference>
<keyword evidence="2 3" id="KW-0694">RNA-binding</keyword>
<evidence type="ECO:0000256" key="3">
    <source>
        <dbReference type="PROSITE-ProRule" id="PRU00176"/>
    </source>
</evidence>
<dbReference type="PANTHER" id="PTHR48032">
    <property type="entry name" value="RNA-BINDING PROTEIN MUSASHI HOMOLOG RBP6"/>
    <property type="match status" value="1"/>
</dbReference>
<feature type="compositionally biased region" description="Low complexity" evidence="4">
    <location>
        <begin position="216"/>
        <end position="262"/>
    </location>
</feature>
<dbReference type="Pfam" id="PF00076">
    <property type="entry name" value="RRM_1"/>
    <property type="match status" value="2"/>
</dbReference>
<dbReference type="GO" id="GO:0006417">
    <property type="term" value="P:regulation of translation"/>
    <property type="evidence" value="ECO:0007669"/>
    <property type="project" value="TreeGrafter"/>
</dbReference>
<evidence type="ECO:0000313" key="7">
    <source>
        <dbReference type="Proteomes" id="UP000663879"/>
    </source>
</evidence>
<feature type="compositionally biased region" description="Gly residues" evidence="4">
    <location>
        <begin position="263"/>
        <end position="273"/>
    </location>
</feature>
<dbReference type="InterPro" id="IPR000504">
    <property type="entry name" value="RRM_dom"/>
</dbReference>
<evidence type="ECO:0000313" key="6">
    <source>
        <dbReference type="EMBL" id="CAF0961153.1"/>
    </source>
</evidence>
<dbReference type="AlphaFoldDB" id="A0A814E095"/>
<name>A0A814E095_9BILA</name>
<feature type="domain" description="RRM" evidence="5">
    <location>
        <begin position="44"/>
        <end position="121"/>
    </location>
</feature>
<accession>A0A814E095</accession>
<dbReference type="InterPro" id="IPR035979">
    <property type="entry name" value="RBD_domain_sf"/>
</dbReference>
<protein>
    <recommendedName>
        <fullName evidence="5">RRM domain-containing protein</fullName>
    </recommendedName>
</protein>
<evidence type="ECO:0000256" key="1">
    <source>
        <dbReference type="ARBA" id="ARBA00022737"/>
    </source>
</evidence>
<dbReference type="SUPFAM" id="SSF54928">
    <property type="entry name" value="RNA-binding domain, RBD"/>
    <property type="match status" value="2"/>
</dbReference>
<dbReference type="SMART" id="SM00360">
    <property type="entry name" value="RRM"/>
    <property type="match status" value="2"/>
</dbReference>
<dbReference type="InterPro" id="IPR012677">
    <property type="entry name" value="Nucleotide-bd_a/b_plait_sf"/>
</dbReference>
<feature type="compositionally biased region" description="Gly residues" evidence="4">
    <location>
        <begin position="283"/>
        <end position="294"/>
    </location>
</feature>
<evidence type="ECO:0000259" key="5">
    <source>
        <dbReference type="PROSITE" id="PS50102"/>
    </source>
</evidence>
<feature type="compositionally biased region" description="Low complexity" evidence="4">
    <location>
        <begin position="332"/>
        <end position="348"/>
    </location>
</feature>
<organism evidence="6 7">
    <name type="scientific">Brachionus calyciflorus</name>
    <dbReference type="NCBI Taxonomy" id="104777"/>
    <lineage>
        <taxon>Eukaryota</taxon>
        <taxon>Metazoa</taxon>
        <taxon>Spiralia</taxon>
        <taxon>Gnathifera</taxon>
        <taxon>Rotifera</taxon>
        <taxon>Eurotatoria</taxon>
        <taxon>Monogononta</taxon>
        <taxon>Pseudotrocha</taxon>
        <taxon>Ploima</taxon>
        <taxon>Brachionidae</taxon>
        <taxon>Brachionus</taxon>
    </lineage>
</organism>
<feature type="domain" description="RRM" evidence="5">
    <location>
        <begin position="135"/>
        <end position="225"/>
    </location>
</feature>
<keyword evidence="7" id="KW-1185">Reference proteome</keyword>
<keyword evidence="1" id="KW-0677">Repeat</keyword>
<dbReference type="OrthoDB" id="1875751at2759"/>
<feature type="compositionally biased region" description="Polar residues" evidence="4">
    <location>
        <begin position="1"/>
        <end position="14"/>
    </location>
</feature>
<sequence length="348" mass="38485">MNPQVLDPNNTQDVQMSNDSMNDSQSNQQQPQQSIEPAEPEQFRKVFIGGLNFKTDDETFKAYFSKFGELVDFVVMKDKESGKSRGFGFVTYFSSSHVDELMKNRPHFMDGRQLETKRATPREDAGKHEVQQSTKKLFVGGVRDNITEDDLKSYFGNYGNIVDCVVMKDKETNKARGFGFVNFDDYDPVDKIILEKHHQINGINLQCQKALPKDGQNQNNNRGNNNNNRNQNFGNNFNNNGFMNNNNNRPPQGFQMGNNFNPNGGGGGMGNFGNFGKMNNDRNGGGPMRGGPGKFGNRSQGPYGGGGGGGDRGQGGNRGGPKGQRGRGGFNRGNNRMNNGNNQMGQMM</sequence>
<dbReference type="PROSITE" id="PS50102">
    <property type="entry name" value="RRM"/>
    <property type="match status" value="2"/>
</dbReference>
<comment type="caution">
    <text evidence="6">The sequence shown here is derived from an EMBL/GenBank/DDBJ whole genome shotgun (WGS) entry which is preliminary data.</text>
</comment>
<feature type="compositionally biased region" description="Low complexity" evidence="4">
    <location>
        <begin position="15"/>
        <end position="34"/>
    </location>
</feature>
<dbReference type="Gene3D" id="3.30.70.330">
    <property type="match status" value="2"/>
</dbReference>
<gene>
    <name evidence="6" type="ORF">OXX778_LOCUS14455</name>
</gene>
<proteinExistence type="predicted"/>
<reference evidence="6" key="1">
    <citation type="submission" date="2021-02" db="EMBL/GenBank/DDBJ databases">
        <authorList>
            <person name="Nowell W R."/>
        </authorList>
    </citation>
    <scope>NUCLEOTIDE SEQUENCE</scope>
    <source>
        <strain evidence="6">Ploen Becks lab</strain>
    </source>
</reference>